<feature type="signal peptide" evidence="1">
    <location>
        <begin position="1"/>
        <end position="17"/>
    </location>
</feature>
<reference evidence="2" key="1">
    <citation type="submission" date="2021-07" db="EMBL/GenBank/DDBJ databases">
        <title>Draft genome of Mortierella alpina, strain LL118, isolated from an aspen leaf litter sample.</title>
        <authorList>
            <person name="Yang S."/>
            <person name="Vinatzer B.A."/>
        </authorList>
    </citation>
    <scope>NUCLEOTIDE SEQUENCE</scope>
    <source>
        <strain evidence="2">LL118</strain>
    </source>
</reference>
<evidence type="ECO:0000313" key="2">
    <source>
        <dbReference type="EMBL" id="KAG9325561.1"/>
    </source>
</evidence>
<accession>A0A9P8AAC6</accession>
<dbReference type="EMBL" id="JAIFTL010000037">
    <property type="protein sequence ID" value="KAG9325561.1"/>
    <property type="molecule type" value="Genomic_DNA"/>
</dbReference>
<evidence type="ECO:0000313" key="3">
    <source>
        <dbReference type="Proteomes" id="UP000717515"/>
    </source>
</evidence>
<organism evidence="2 3">
    <name type="scientific">Mortierella alpina</name>
    <name type="common">Oleaginous fungus</name>
    <name type="synonym">Mortierella renispora</name>
    <dbReference type="NCBI Taxonomy" id="64518"/>
    <lineage>
        <taxon>Eukaryota</taxon>
        <taxon>Fungi</taxon>
        <taxon>Fungi incertae sedis</taxon>
        <taxon>Mucoromycota</taxon>
        <taxon>Mortierellomycotina</taxon>
        <taxon>Mortierellomycetes</taxon>
        <taxon>Mortierellales</taxon>
        <taxon>Mortierellaceae</taxon>
        <taxon>Mortierella</taxon>
    </lineage>
</organism>
<feature type="chain" id="PRO_5040499490" evidence="1">
    <location>
        <begin position="18"/>
        <end position="275"/>
    </location>
</feature>
<sequence length="275" mass="33156">MSRFVLKFDILATVVIATPEFASPLKPGNCLNLRDQCVDQSECCPNLTCDQSRGECVRREDAESRHRRRHRRPFDEVEEDEEDFTPWTEGDTFDEYGRLRNGLRRRDRDDMCRKGLYWDPMRGKCVRSRWDRMVGRRHRRNFMDDYDEDMDSDDWMEEDLRRGSRGKSCLVFQQSCSPGQCCRGLTCDQNLRECLPDPRYRRNVSHKYRHDLDRNRIRRDFDHRIRRDLGGSRSNFGQHCTRNSQCSRDLMCDKGLRQCVDDRRRYRRDFEEVEL</sequence>
<proteinExistence type="predicted"/>
<dbReference type="Proteomes" id="UP000717515">
    <property type="component" value="Unassembled WGS sequence"/>
</dbReference>
<evidence type="ECO:0000256" key="1">
    <source>
        <dbReference type="SAM" id="SignalP"/>
    </source>
</evidence>
<dbReference type="AlphaFoldDB" id="A0A9P8AAC6"/>
<gene>
    <name evidence="2" type="ORF">KVV02_004863</name>
</gene>
<keyword evidence="1" id="KW-0732">Signal</keyword>
<protein>
    <submittedName>
        <fullName evidence="2">Uncharacterized protein</fullName>
    </submittedName>
</protein>
<name>A0A9P8AAC6_MORAP</name>
<comment type="caution">
    <text evidence="2">The sequence shown here is derived from an EMBL/GenBank/DDBJ whole genome shotgun (WGS) entry which is preliminary data.</text>
</comment>